<gene>
    <name evidence="7" type="ORF">J2Z76_001062</name>
</gene>
<dbReference type="Gene3D" id="3.40.109.10">
    <property type="entry name" value="NADH Oxidase"/>
    <property type="match status" value="1"/>
</dbReference>
<keyword evidence="8" id="KW-1185">Reference proteome</keyword>
<evidence type="ECO:0000256" key="2">
    <source>
        <dbReference type="ARBA" id="ARBA00022630"/>
    </source>
</evidence>
<reference evidence="7 8" key="1">
    <citation type="submission" date="2021-03" db="EMBL/GenBank/DDBJ databases">
        <title>Genomic Encyclopedia of Type Strains, Phase IV (KMG-IV): sequencing the most valuable type-strain genomes for metagenomic binning, comparative biology and taxonomic classification.</title>
        <authorList>
            <person name="Goeker M."/>
        </authorList>
    </citation>
    <scope>NUCLEOTIDE SEQUENCE [LARGE SCALE GENOMIC DNA]</scope>
    <source>
        <strain evidence="7 8">DSM 24004</strain>
    </source>
</reference>
<dbReference type="InterPro" id="IPR000415">
    <property type="entry name" value="Nitroreductase-like"/>
</dbReference>
<accession>A0ABS4GBZ0</accession>
<dbReference type="PIRSF" id="PIRSF005426">
    <property type="entry name" value="Frp"/>
    <property type="match status" value="1"/>
</dbReference>
<protein>
    <submittedName>
        <fullName evidence="7">Nitroreductase</fullName>
    </submittedName>
</protein>
<keyword evidence="4 5" id="KW-0560">Oxidoreductase</keyword>
<dbReference type="PANTHER" id="PTHR43425">
    <property type="entry name" value="OXYGEN-INSENSITIVE NADPH NITROREDUCTASE"/>
    <property type="match status" value="1"/>
</dbReference>
<proteinExistence type="inferred from homology"/>
<dbReference type="InterPro" id="IPR029479">
    <property type="entry name" value="Nitroreductase"/>
</dbReference>
<dbReference type="SUPFAM" id="SSF55469">
    <property type="entry name" value="FMN-dependent nitroreductase-like"/>
    <property type="match status" value="1"/>
</dbReference>
<keyword evidence="2 5" id="KW-0285">Flavoprotein</keyword>
<dbReference type="Pfam" id="PF00881">
    <property type="entry name" value="Nitroreductase"/>
    <property type="match status" value="1"/>
</dbReference>
<evidence type="ECO:0000256" key="5">
    <source>
        <dbReference type="PIRNR" id="PIRNR005426"/>
    </source>
</evidence>
<evidence type="ECO:0000256" key="4">
    <source>
        <dbReference type="ARBA" id="ARBA00023002"/>
    </source>
</evidence>
<evidence type="ECO:0000313" key="8">
    <source>
        <dbReference type="Proteomes" id="UP001519342"/>
    </source>
</evidence>
<keyword evidence="3 5" id="KW-0288">FMN</keyword>
<dbReference type="Proteomes" id="UP001519342">
    <property type="component" value="Unassembled WGS sequence"/>
</dbReference>
<evidence type="ECO:0000256" key="3">
    <source>
        <dbReference type="ARBA" id="ARBA00022643"/>
    </source>
</evidence>
<comment type="similarity">
    <text evidence="1 5">Belongs to the flavin oxidoreductase frp family.</text>
</comment>
<dbReference type="RefSeq" id="WP_209510940.1">
    <property type="nucleotide sequence ID" value="NZ_JAGGKS010000002.1"/>
</dbReference>
<dbReference type="CDD" id="cd02146">
    <property type="entry name" value="NfsA-like"/>
    <property type="match status" value="1"/>
</dbReference>
<feature type="domain" description="Nitroreductase" evidence="6">
    <location>
        <begin position="13"/>
        <end position="166"/>
    </location>
</feature>
<evidence type="ECO:0000256" key="1">
    <source>
        <dbReference type="ARBA" id="ARBA00008366"/>
    </source>
</evidence>
<name>A0ABS4GBZ0_9FIRM</name>
<dbReference type="PANTHER" id="PTHR43425:SF2">
    <property type="entry name" value="OXYGEN-INSENSITIVE NADPH NITROREDUCTASE"/>
    <property type="match status" value="1"/>
</dbReference>
<sequence length="255" mass="29293">MSQINEMIQRQLQHRTIREFKDTSIPREILEALMEVARRTATSNGTQQFSIIRVTDSSIKKEIAEVCNQEYVGRAPELLIFIADQFRNNKIIKEKGAETENASDMDRFFQGFTDACLAAQNVVNASESMDLGVVFLGSILNDSAKICKILKLPKLTFPVVGLGIGYSNQNPQLKPRFDNRLRIFENSYTIFDNYLEEMKEYDEEMTSYFDLRNANRRIDCFSDQVVSKISNSLPNRQDILKVIQEQGFKTERCSS</sequence>
<evidence type="ECO:0000313" key="7">
    <source>
        <dbReference type="EMBL" id="MBP1925205.1"/>
    </source>
</evidence>
<comment type="caution">
    <text evidence="7">The sequence shown here is derived from an EMBL/GenBank/DDBJ whole genome shotgun (WGS) entry which is preliminary data.</text>
</comment>
<dbReference type="EMBL" id="JAGGKS010000002">
    <property type="protein sequence ID" value="MBP1925205.1"/>
    <property type="molecule type" value="Genomic_DNA"/>
</dbReference>
<evidence type="ECO:0000259" key="6">
    <source>
        <dbReference type="Pfam" id="PF00881"/>
    </source>
</evidence>
<keyword evidence="5" id="KW-0521">NADP</keyword>
<organism evidence="7 8">
    <name type="scientific">Sedimentibacter acidaminivorans</name>
    <dbReference type="NCBI Taxonomy" id="913099"/>
    <lineage>
        <taxon>Bacteria</taxon>
        <taxon>Bacillati</taxon>
        <taxon>Bacillota</taxon>
        <taxon>Tissierellia</taxon>
        <taxon>Sedimentibacter</taxon>
    </lineage>
</organism>
<dbReference type="InterPro" id="IPR016446">
    <property type="entry name" value="Flavin_OxRdtase_Frp"/>
</dbReference>